<gene>
    <name evidence="1" type="ORF">D805_0340</name>
</gene>
<evidence type="ECO:0000313" key="1">
    <source>
        <dbReference type="EMBL" id="AGH40607.1"/>
    </source>
</evidence>
<accession>M4RQ00</accession>
<sequence>MRAVQRVGVVPDRLICRAIVSHDVSFPRMGSGVGPAVFIWHRM</sequence>
<dbReference type="HOGENOM" id="CLU_3230321_0_0_11"/>
<proteinExistence type="predicted"/>
<organism evidence="1 2">
    <name type="scientific">Bifidobacterium thermophilum RBL67</name>
    <dbReference type="NCBI Taxonomy" id="1254439"/>
    <lineage>
        <taxon>Bacteria</taxon>
        <taxon>Bacillati</taxon>
        <taxon>Actinomycetota</taxon>
        <taxon>Actinomycetes</taxon>
        <taxon>Bifidobacteriales</taxon>
        <taxon>Bifidobacteriaceae</taxon>
        <taxon>Bifidobacterium</taxon>
    </lineage>
</organism>
<dbReference type="Proteomes" id="UP000011835">
    <property type="component" value="Chromosome"/>
</dbReference>
<keyword evidence="2" id="KW-1185">Reference proteome</keyword>
<name>M4RQ00_9BIFI</name>
<dbReference type="EMBL" id="CP004346">
    <property type="protein sequence ID" value="AGH40607.1"/>
    <property type="molecule type" value="Genomic_DNA"/>
</dbReference>
<dbReference type="PATRIC" id="fig|1254439.12.peg.339"/>
<dbReference type="KEGG" id="btp:D805_0340"/>
<evidence type="ECO:0000313" key="2">
    <source>
        <dbReference type="Proteomes" id="UP000011835"/>
    </source>
</evidence>
<dbReference type="AlphaFoldDB" id="M4RQ00"/>
<reference evidence="1 2" key="1">
    <citation type="journal article" date="2013" name="Genome Announc.">
        <title>Complete Genome Sequence of the Probiotic Bifidobacterium thermophilum Strain RBL67.</title>
        <authorList>
            <person name="Jans C."/>
            <person name="Lacroix C."/>
            <person name="Follador R."/>
            <person name="Stevens M.J."/>
        </authorList>
    </citation>
    <scope>NUCLEOTIDE SEQUENCE [LARGE SCALE GENOMIC DNA]</scope>
    <source>
        <strain evidence="1 2">RBL67</strain>
    </source>
</reference>
<protein>
    <submittedName>
        <fullName evidence="1">Uncharacterized protein</fullName>
    </submittedName>
</protein>